<dbReference type="Proteomes" id="UP000317557">
    <property type="component" value="Unassembled WGS sequence"/>
</dbReference>
<dbReference type="RefSeq" id="WP_142454499.1">
    <property type="nucleotide sequence ID" value="NZ_FXTP01000008.1"/>
</dbReference>
<sequence>MREKILFSGLIILFVLHTMAIAQVGENESYYDDRFYWGGLGGSVENLFEVDGELYMSGRFHTYRGDHSISDFLKWNGERWVSAGKKQNLDNTSFLFLYNDEIHKISYSDLDNNEGLTKWTGEEWEVVNSDNYYGWLRDTESFEGDLILGVLLIGLVIRI</sequence>
<organism evidence="1 2">
    <name type="scientific">Gracilimonas mengyeensis</name>
    <dbReference type="NCBI Taxonomy" id="1302730"/>
    <lineage>
        <taxon>Bacteria</taxon>
        <taxon>Pseudomonadati</taxon>
        <taxon>Balneolota</taxon>
        <taxon>Balneolia</taxon>
        <taxon>Balneolales</taxon>
        <taxon>Balneolaceae</taxon>
        <taxon>Gracilimonas</taxon>
    </lineage>
</organism>
<protein>
    <submittedName>
        <fullName evidence="1">Uncharacterized protein</fullName>
    </submittedName>
</protein>
<keyword evidence="2" id="KW-1185">Reference proteome</keyword>
<accession>A0A521DCA3</accession>
<proteinExistence type="predicted"/>
<gene>
    <name evidence="1" type="ORF">SAMN06265219_10832</name>
</gene>
<name>A0A521DCA3_9BACT</name>
<evidence type="ECO:0000313" key="1">
    <source>
        <dbReference type="EMBL" id="SMO69329.1"/>
    </source>
</evidence>
<dbReference type="EMBL" id="FXTP01000008">
    <property type="protein sequence ID" value="SMO69329.1"/>
    <property type="molecule type" value="Genomic_DNA"/>
</dbReference>
<evidence type="ECO:0000313" key="2">
    <source>
        <dbReference type="Proteomes" id="UP000317557"/>
    </source>
</evidence>
<dbReference type="AlphaFoldDB" id="A0A521DCA3"/>
<reference evidence="1 2" key="1">
    <citation type="submission" date="2017-05" db="EMBL/GenBank/DDBJ databases">
        <authorList>
            <person name="Varghese N."/>
            <person name="Submissions S."/>
        </authorList>
    </citation>
    <scope>NUCLEOTIDE SEQUENCE [LARGE SCALE GENOMIC DNA]</scope>
    <source>
        <strain evidence="1 2">DSM 21985</strain>
    </source>
</reference>